<dbReference type="PANTHER" id="PTHR42798">
    <property type="entry name" value="LIPOPROTEIN-RELEASING SYSTEM ATP-BINDING PROTEIN LOLD"/>
    <property type="match status" value="1"/>
</dbReference>
<dbReference type="AlphaFoldDB" id="A0A511ZAJ1"/>
<dbReference type="OrthoDB" id="9791546at2"/>
<dbReference type="GO" id="GO:0005524">
    <property type="term" value="F:ATP binding"/>
    <property type="evidence" value="ECO:0007669"/>
    <property type="project" value="UniProtKB-KW"/>
</dbReference>
<evidence type="ECO:0000256" key="2">
    <source>
        <dbReference type="ARBA" id="ARBA00022448"/>
    </source>
</evidence>
<dbReference type="InterPro" id="IPR003439">
    <property type="entry name" value="ABC_transporter-like_ATP-bd"/>
</dbReference>
<dbReference type="PANTHER" id="PTHR42798:SF7">
    <property type="entry name" value="ALPHA-D-RIBOSE 1-METHYLPHOSPHONATE 5-TRIPHOSPHATE SYNTHASE SUBUNIT PHNL"/>
    <property type="match status" value="1"/>
</dbReference>
<keyword evidence="3" id="KW-0547">Nucleotide-binding</keyword>
<dbReference type="GO" id="GO:0022857">
    <property type="term" value="F:transmembrane transporter activity"/>
    <property type="evidence" value="ECO:0007669"/>
    <property type="project" value="UniProtKB-ARBA"/>
</dbReference>
<keyword evidence="4 6" id="KW-0067">ATP-binding</keyword>
<dbReference type="Gene3D" id="3.40.50.300">
    <property type="entry name" value="P-loop containing nucleotide triphosphate hydrolases"/>
    <property type="match status" value="1"/>
</dbReference>
<dbReference type="SMART" id="SM00382">
    <property type="entry name" value="AAA"/>
    <property type="match status" value="1"/>
</dbReference>
<dbReference type="SUPFAM" id="SSF52540">
    <property type="entry name" value="P-loop containing nucleoside triphosphate hydrolases"/>
    <property type="match status" value="1"/>
</dbReference>
<proteinExistence type="inferred from homology"/>
<organism evidence="6 7">
    <name type="scientific">Sporosarcina luteola</name>
    <dbReference type="NCBI Taxonomy" id="582850"/>
    <lineage>
        <taxon>Bacteria</taxon>
        <taxon>Bacillati</taxon>
        <taxon>Bacillota</taxon>
        <taxon>Bacilli</taxon>
        <taxon>Bacillales</taxon>
        <taxon>Caryophanaceae</taxon>
        <taxon>Sporosarcina</taxon>
    </lineage>
</organism>
<name>A0A511ZAJ1_9BACL</name>
<dbReference type="InterPro" id="IPR003593">
    <property type="entry name" value="AAA+_ATPase"/>
</dbReference>
<dbReference type="GO" id="GO:0098796">
    <property type="term" value="C:membrane protein complex"/>
    <property type="evidence" value="ECO:0007669"/>
    <property type="project" value="UniProtKB-ARBA"/>
</dbReference>
<evidence type="ECO:0000313" key="6">
    <source>
        <dbReference type="EMBL" id="GEN84451.1"/>
    </source>
</evidence>
<dbReference type="RefSeq" id="WP_147059306.1">
    <property type="nucleotide sequence ID" value="NZ_BJYL01000037.1"/>
</dbReference>
<dbReference type="FunFam" id="3.40.50.300:FF:000032">
    <property type="entry name" value="Export ABC transporter ATP-binding protein"/>
    <property type="match status" value="1"/>
</dbReference>
<evidence type="ECO:0000256" key="4">
    <source>
        <dbReference type="ARBA" id="ARBA00022840"/>
    </source>
</evidence>
<dbReference type="Proteomes" id="UP000321901">
    <property type="component" value="Unassembled WGS sequence"/>
</dbReference>
<dbReference type="GO" id="GO:0016887">
    <property type="term" value="F:ATP hydrolysis activity"/>
    <property type="evidence" value="ECO:0007669"/>
    <property type="project" value="InterPro"/>
</dbReference>
<comment type="caution">
    <text evidence="6">The sequence shown here is derived from an EMBL/GenBank/DDBJ whole genome shotgun (WGS) entry which is preliminary data.</text>
</comment>
<evidence type="ECO:0000256" key="3">
    <source>
        <dbReference type="ARBA" id="ARBA00022741"/>
    </source>
</evidence>
<dbReference type="PROSITE" id="PS50893">
    <property type="entry name" value="ABC_TRANSPORTER_2"/>
    <property type="match status" value="1"/>
</dbReference>
<comment type="similarity">
    <text evidence="1">Belongs to the ABC transporter superfamily.</text>
</comment>
<dbReference type="Pfam" id="PF00005">
    <property type="entry name" value="ABC_tran"/>
    <property type="match status" value="1"/>
</dbReference>
<evidence type="ECO:0000256" key="1">
    <source>
        <dbReference type="ARBA" id="ARBA00005417"/>
    </source>
</evidence>
<sequence length="255" mass="28206">MEPLLLVKNVEKAYGKGTNTFNALENISFEIDHGEFVGVMGPSGAGKSTLLNILATIDTPTSGDILIGPDNIAKMDEEKLADFRRDHLGFIFQDYNLLDSLTVRENILLPLAIAKKKPAVIKERVEEIAATFGISNLLDKYPYQISGGQKQRTAASRALISKPKIIFADEPTGALDSKSATDLLESMSALNEKHEATIMMVTHDAYAASFCRRILFIRDGRLSKEILRGRKTRKEFFQMILDELSQVGGETNDVI</sequence>
<dbReference type="CDD" id="cd03255">
    <property type="entry name" value="ABC_MJ0796_LolCDE_FtsE"/>
    <property type="match status" value="1"/>
</dbReference>
<accession>A0A511ZAJ1</accession>
<dbReference type="InterPro" id="IPR027417">
    <property type="entry name" value="P-loop_NTPase"/>
</dbReference>
<keyword evidence="2" id="KW-0813">Transport</keyword>
<keyword evidence="7" id="KW-1185">Reference proteome</keyword>
<evidence type="ECO:0000259" key="5">
    <source>
        <dbReference type="PROSITE" id="PS50893"/>
    </source>
</evidence>
<evidence type="ECO:0000313" key="7">
    <source>
        <dbReference type="Proteomes" id="UP000321901"/>
    </source>
</evidence>
<gene>
    <name evidence="6" type="ORF">SLU01_27630</name>
</gene>
<feature type="domain" description="ABC transporter" evidence="5">
    <location>
        <begin position="5"/>
        <end position="244"/>
    </location>
</feature>
<reference evidence="6 7" key="1">
    <citation type="submission" date="2019-07" db="EMBL/GenBank/DDBJ databases">
        <title>Whole genome shotgun sequence of Sporosarcina luteola NBRC 105378.</title>
        <authorList>
            <person name="Hosoyama A."/>
            <person name="Uohara A."/>
            <person name="Ohji S."/>
            <person name="Ichikawa N."/>
        </authorList>
    </citation>
    <scope>NUCLEOTIDE SEQUENCE [LARGE SCALE GENOMIC DNA]</scope>
    <source>
        <strain evidence="6 7">NBRC 105378</strain>
    </source>
</reference>
<dbReference type="EMBL" id="BJYL01000037">
    <property type="protein sequence ID" value="GEN84451.1"/>
    <property type="molecule type" value="Genomic_DNA"/>
</dbReference>
<protein>
    <submittedName>
        <fullName evidence="6">ABC transporter ATP-binding protein</fullName>
    </submittedName>
</protein>
<dbReference type="InterPro" id="IPR017911">
    <property type="entry name" value="MacB-like_ATP-bd"/>
</dbReference>